<name>A0ABN1W970_9PSEU</name>
<comment type="caution">
    <text evidence="1">The sequence shown here is derived from an EMBL/GenBank/DDBJ whole genome shotgun (WGS) entry which is preliminary data.</text>
</comment>
<sequence>MHTVYAGGTSGSAHVRSKPFTVVDIRNQGRVVAFTDGAGDIHCLPGTPSHLAQTFLATWQSM</sequence>
<gene>
    <name evidence="1" type="ORF">GCM10009676_28120</name>
</gene>
<evidence type="ECO:0008006" key="3">
    <source>
        <dbReference type="Google" id="ProtNLM"/>
    </source>
</evidence>
<evidence type="ECO:0000313" key="1">
    <source>
        <dbReference type="EMBL" id="GAA1241422.1"/>
    </source>
</evidence>
<protein>
    <recommendedName>
        <fullName evidence="3">PPM-type phosphatase domain-containing protein</fullName>
    </recommendedName>
</protein>
<accession>A0ABN1W970</accession>
<organism evidence="1 2">
    <name type="scientific">Prauserella halophila</name>
    <dbReference type="NCBI Taxonomy" id="185641"/>
    <lineage>
        <taxon>Bacteria</taxon>
        <taxon>Bacillati</taxon>
        <taxon>Actinomycetota</taxon>
        <taxon>Actinomycetes</taxon>
        <taxon>Pseudonocardiales</taxon>
        <taxon>Pseudonocardiaceae</taxon>
        <taxon>Prauserella</taxon>
    </lineage>
</organism>
<reference evidence="1 2" key="1">
    <citation type="journal article" date="2019" name="Int. J. Syst. Evol. Microbiol.">
        <title>The Global Catalogue of Microorganisms (GCM) 10K type strain sequencing project: providing services to taxonomists for standard genome sequencing and annotation.</title>
        <authorList>
            <consortium name="The Broad Institute Genomics Platform"/>
            <consortium name="The Broad Institute Genome Sequencing Center for Infectious Disease"/>
            <person name="Wu L."/>
            <person name="Ma J."/>
        </authorList>
    </citation>
    <scope>NUCLEOTIDE SEQUENCE [LARGE SCALE GENOMIC DNA]</scope>
    <source>
        <strain evidence="1 2">JCM 13023</strain>
    </source>
</reference>
<keyword evidence="2" id="KW-1185">Reference proteome</keyword>
<evidence type="ECO:0000313" key="2">
    <source>
        <dbReference type="Proteomes" id="UP001500653"/>
    </source>
</evidence>
<dbReference type="EMBL" id="BAAALN010000007">
    <property type="protein sequence ID" value="GAA1241422.1"/>
    <property type="molecule type" value="Genomic_DNA"/>
</dbReference>
<proteinExistence type="predicted"/>
<dbReference type="Proteomes" id="UP001500653">
    <property type="component" value="Unassembled WGS sequence"/>
</dbReference>